<dbReference type="AlphaFoldDB" id="A0A0C9Z0Q2"/>
<accession>A0A0C9Z0Q2</accession>
<keyword evidence="2" id="KW-1185">Reference proteome</keyword>
<name>A0A0C9Z0Q2_9AGAM</name>
<protein>
    <submittedName>
        <fullName evidence="1">Uncharacterized protein</fullName>
    </submittedName>
</protein>
<evidence type="ECO:0000313" key="2">
    <source>
        <dbReference type="Proteomes" id="UP000054018"/>
    </source>
</evidence>
<dbReference type="EMBL" id="KN833685">
    <property type="protein sequence ID" value="KIK31025.1"/>
    <property type="molecule type" value="Genomic_DNA"/>
</dbReference>
<gene>
    <name evidence="1" type="ORF">PISMIDRAFT_669971</name>
</gene>
<evidence type="ECO:0000313" key="1">
    <source>
        <dbReference type="EMBL" id="KIK31025.1"/>
    </source>
</evidence>
<sequence length="56" mass="6190">MTDSYNGVLGDPLRGGTGPGYFRCLHCSHDLVACTDAALWQMARRPEVLKSPLKQR</sequence>
<dbReference type="Proteomes" id="UP000054018">
    <property type="component" value="Unassembled WGS sequence"/>
</dbReference>
<reference evidence="2" key="2">
    <citation type="submission" date="2015-01" db="EMBL/GenBank/DDBJ databases">
        <title>Evolutionary Origins and Diversification of the Mycorrhizal Mutualists.</title>
        <authorList>
            <consortium name="DOE Joint Genome Institute"/>
            <consortium name="Mycorrhizal Genomics Consortium"/>
            <person name="Kohler A."/>
            <person name="Kuo A."/>
            <person name="Nagy L.G."/>
            <person name="Floudas D."/>
            <person name="Copeland A."/>
            <person name="Barry K.W."/>
            <person name="Cichocki N."/>
            <person name="Veneault-Fourrey C."/>
            <person name="LaButti K."/>
            <person name="Lindquist E.A."/>
            <person name="Lipzen A."/>
            <person name="Lundell T."/>
            <person name="Morin E."/>
            <person name="Murat C."/>
            <person name="Riley R."/>
            <person name="Ohm R."/>
            <person name="Sun H."/>
            <person name="Tunlid A."/>
            <person name="Henrissat B."/>
            <person name="Grigoriev I.V."/>
            <person name="Hibbett D.S."/>
            <person name="Martin F."/>
        </authorList>
    </citation>
    <scope>NUCLEOTIDE SEQUENCE [LARGE SCALE GENOMIC DNA]</scope>
    <source>
        <strain evidence="2">441</strain>
    </source>
</reference>
<dbReference type="HOGENOM" id="CLU_3015038_0_0_1"/>
<proteinExistence type="predicted"/>
<organism evidence="1 2">
    <name type="scientific">Pisolithus microcarpus 441</name>
    <dbReference type="NCBI Taxonomy" id="765257"/>
    <lineage>
        <taxon>Eukaryota</taxon>
        <taxon>Fungi</taxon>
        <taxon>Dikarya</taxon>
        <taxon>Basidiomycota</taxon>
        <taxon>Agaricomycotina</taxon>
        <taxon>Agaricomycetes</taxon>
        <taxon>Agaricomycetidae</taxon>
        <taxon>Boletales</taxon>
        <taxon>Sclerodermatineae</taxon>
        <taxon>Pisolithaceae</taxon>
        <taxon>Pisolithus</taxon>
    </lineage>
</organism>
<reference evidence="1 2" key="1">
    <citation type="submission" date="2014-04" db="EMBL/GenBank/DDBJ databases">
        <authorList>
            <consortium name="DOE Joint Genome Institute"/>
            <person name="Kuo A."/>
            <person name="Kohler A."/>
            <person name="Costa M.D."/>
            <person name="Nagy L.G."/>
            <person name="Floudas D."/>
            <person name="Copeland A."/>
            <person name="Barry K.W."/>
            <person name="Cichocki N."/>
            <person name="Veneault-Fourrey C."/>
            <person name="LaButti K."/>
            <person name="Lindquist E.A."/>
            <person name="Lipzen A."/>
            <person name="Lundell T."/>
            <person name="Morin E."/>
            <person name="Murat C."/>
            <person name="Sun H."/>
            <person name="Tunlid A."/>
            <person name="Henrissat B."/>
            <person name="Grigoriev I.V."/>
            <person name="Hibbett D.S."/>
            <person name="Martin F."/>
            <person name="Nordberg H.P."/>
            <person name="Cantor M.N."/>
            <person name="Hua S.X."/>
        </authorList>
    </citation>
    <scope>NUCLEOTIDE SEQUENCE [LARGE SCALE GENOMIC DNA]</scope>
    <source>
        <strain evidence="1 2">441</strain>
    </source>
</reference>